<dbReference type="InterPro" id="IPR015815">
    <property type="entry name" value="HIBADH-related"/>
</dbReference>
<sequence length="295" mass="30354">MTPQPRIALAGVGHMGIGIASNLLKAGYALRFLDREGNQPTAALVRAGAQACPDRPRLAQGADILILCVTGAPEVESALFEGEGLAAHLKPGALVIDCSTSLPATSEAVARRLAQGGIDFLDAPMTRTPKEAAEGRLNLIVGGDAALLERVRPLLMSFAENITHAGPIGAGHRLKLVHNFVSLGFSAVLAEAAAGAARAGIDTGALLEVLGKGGGGGVVFERLRPFIESGDSSGFRFSLANAAKDLGYYTEMTQQGGQVDQIAHSILETYRSGLAERGDGVVPELVSLLAAGPST</sequence>
<dbReference type="SUPFAM" id="SSF48179">
    <property type="entry name" value="6-phosphogluconate dehydrogenase C-terminal domain-like"/>
    <property type="match status" value="1"/>
</dbReference>
<proteinExistence type="predicted"/>
<evidence type="ECO:0000256" key="2">
    <source>
        <dbReference type="ARBA" id="ARBA00023027"/>
    </source>
</evidence>
<feature type="domain" description="3-hydroxyisobutyrate dehydrogenase-like NAD-binding" evidence="5">
    <location>
        <begin position="169"/>
        <end position="278"/>
    </location>
</feature>
<keyword evidence="1" id="KW-0560">Oxidoreductase</keyword>
<dbReference type="InterPro" id="IPR008927">
    <property type="entry name" value="6-PGluconate_DH-like_C_sf"/>
</dbReference>
<organism evidence="6 7">
    <name type="scientific">Aestuariirhabdus litorea</name>
    <dbReference type="NCBI Taxonomy" id="2528527"/>
    <lineage>
        <taxon>Bacteria</taxon>
        <taxon>Pseudomonadati</taxon>
        <taxon>Pseudomonadota</taxon>
        <taxon>Gammaproteobacteria</taxon>
        <taxon>Oceanospirillales</taxon>
        <taxon>Aestuariirhabdaceae</taxon>
        <taxon>Aestuariirhabdus</taxon>
    </lineage>
</organism>
<name>A0A3P3VMP3_9GAMM</name>
<feature type="active site" evidence="3">
    <location>
        <position position="175"/>
    </location>
</feature>
<dbReference type="SUPFAM" id="SSF51735">
    <property type="entry name" value="NAD(P)-binding Rossmann-fold domains"/>
    <property type="match status" value="1"/>
</dbReference>
<dbReference type="GO" id="GO:0051287">
    <property type="term" value="F:NAD binding"/>
    <property type="evidence" value="ECO:0007669"/>
    <property type="project" value="InterPro"/>
</dbReference>
<dbReference type="InterPro" id="IPR029154">
    <property type="entry name" value="HIBADH-like_NADP-bd"/>
</dbReference>
<dbReference type="EMBL" id="QWEZ01000001">
    <property type="protein sequence ID" value="RRJ84032.1"/>
    <property type="molecule type" value="Genomic_DNA"/>
</dbReference>
<comment type="caution">
    <text evidence="6">The sequence shown here is derived from an EMBL/GenBank/DDBJ whole genome shotgun (WGS) entry which is preliminary data.</text>
</comment>
<dbReference type="Gene3D" id="1.10.1040.10">
    <property type="entry name" value="N-(1-d-carboxylethyl)-l-norvaline Dehydrogenase, domain 2"/>
    <property type="match status" value="1"/>
</dbReference>
<dbReference type="InterPro" id="IPR036291">
    <property type="entry name" value="NAD(P)-bd_dom_sf"/>
</dbReference>
<dbReference type="AlphaFoldDB" id="A0A3P3VMP3"/>
<dbReference type="PANTHER" id="PTHR43060:SF15">
    <property type="entry name" value="3-HYDROXYISOBUTYRATE DEHYDROGENASE-LIKE 1, MITOCHONDRIAL-RELATED"/>
    <property type="match status" value="1"/>
</dbReference>
<reference evidence="6 7" key="1">
    <citation type="submission" date="2018-08" db="EMBL/GenBank/DDBJ databases">
        <authorList>
            <person name="Khan S.A."/>
        </authorList>
    </citation>
    <scope>NUCLEOTIDE SEQUENCE [LARGE SCALE GENOMIC DNA]</scope>
    <source>
        <strain evidence="6 7">GTF-13</strain>
    </source>
</reference>
<dbReference type="Gene3D" id="3.40.50.720">
    <property type="entry name" value="NAD(P)-binding Rossmann-like Domain"/>
    <property type="match status" value="1"/>
</dbReference>
<gene>
    <name evidence="6" type="ORF">D0544_02620</name>
</gene>
<dbReference type="Proteomes" id="UP000280792">
    <property type="component" value="Unassembled WGS sequence"/>
</dbReference>
<dbReference type="GO" id="GO:0016491">
    <property type="term" value="F:oxidoreductase activity"/>
    <property type="evidence" value="ECO:0007669"/>
    <property type="project" value="UniProtKB-KW"/>
</dbReference>
<evidence type="ECO:0000259" key="5">
    <source>
        <dbReference type="Pfam" id="PF14833"/>
    </source>
</evidence>
<keyword evidence="7" id="KW-1185">Reference proteome</keyword>
<evidence type="ECO:0000313" key="6">
    <source>
        <dbReference type="EMBL" id="RRJ84032.1"/>
    </source>
</evidence>
<evidence type="ECO:0000256" key="3">
    <source>
        <dbReference type="PIRSR" id="PIRSR000103-1"/>
    </source>
</evidence>
<dbReference type="InterPro" id="IPR013328">
    <property type="entry name" value="6PGD_dom2"/>
</dbReference>
<feature type="domain" description="6-phosphogluconate dehydrogenase NADP-binding" evidence="4">
    <location>
        <begin position="6"/>
        <end position="166"/>
    </location>
</feature>
<protein>
    <submittedName>
        <fullName evidence="6">NAD(P)-dependent oxidoreductase</fullName>
    </submittedName>
</protein>
<evidence type="ECO:0000259" key="4">
    <source>
        <dbReference type="Pfam" id="PF03446"/>
    </source>
</evidence>
<keyword evidence="2" id="KW-0520">NAD</keyword>
<dbReference type="RefSeq" id="WP_125014458.1">
    <property type="nucleotide sequence ID" value="NZ_QWEZ01000001.1"/>
</dbReference>
<dbReference type="Pfam" id="PF14833">
    <property type="entry name" value="NAD_binding_11"/>
    <property type="match status" value="1"/>
</dbReference>
<reference evidence="6 7" key="2">
    <citation type="submission" date="2018-12" db="EMBL/GenBank/DDBJ databases">
        <title>Simiduia agarivorans gen. nov., sp. nov., a marine, agarolytic bacterium isolated from shallow coastal water from Keelung, Taiwan.</title>
        <authorList>
            <person name="Shieh W.Y."/>
        </authorList>
    </citation>
    <scope>NUCLEOTIDE SEQUENCE [LARGE SCALE GENOMIC DNA]</scope>
    <source>
        <strain evidence="6 7">GTF-13</strain>
    </source>
</reference>
<dbReference type="Pfam" id="PF03446">
    <property type="entry name" value="NAD_binding_2"/>
    <property type="match status" value="1"/>
</dbReference>
<dbReference type="GO" id="GO:0050661">
    <property type="term" value="F:NADP binding"/>
    <property type="evidence" value="ECO:0007669"/>
    <property type="project" value="InterPro"/>
</dbReference>
<dbReference type="InterPro" id="IPR006115">
    <property type="entry name" value="6PGDH_NADP-bd"/>
</dbReference>
<dbReference type="PANTHER" id="PTHR43060">
    <property type="entry name" value="3-HYDROXYISOBUTYRATE DEHYDROGENASE-LIKE 1, MITOCHONDRIAL-RELATED"/>
    <property type="match status" value="1"/>
</dbReference>
<evidence type="ECO:0000313" key="7">
    <source>
        <dbReference type="Proteomes" id="UP000280792"/>
    </source>
</evidence>
<dbReference type="PIRSF" id="PIRSF000103">
    <property type="entry name" value="HIBADH"/>
    <property type="match status" value="1"/>
</dbReference>
<accession>A0A3P3VMP3</accession>
<evidence type="ECO:0000256" key="1">
    <source>
        <dbReference type="ARBA" id="ARBA00023002"/>
    </source>
</evidence>